<reference evidence="1" key="1">
    <citation type="submission" date="2010-06" db="EMBL/GenBank/DDBJ databases">
        <authorList>
            <person name="Muzny D."/>
            <person name="Qin X."/>
            <person name="Buhay C."/>
            <person name="Dugan-Rocha S."/>
            <person name="Ding Y."/>
            <person name="Chen G."/>
            <person name="Hawes A."/>
            <person name="Holder M."/>
            <person name="Jhangiani S."/>
            <person name="Johnson A."/>
            <person name="Khan Z."/>
            <person name="Li Z."/>
            <person name="Liu W."/>
            <person name="Liu X."/>
            <person name="Perez L."/>
            <person name="Shen H."/>
            <person name="Wang Q."/>
            <person name="Watt J."/>
            <person name="Xi L."/>
            <person name="Xin Y."/>
            <person name="Zhou J."/>
            <person name="Deng J."/>
            <person name="Jiang H."/>
            <person name="Liu Y."/>
            <person name="Qu J."/>
            <person name="Song X.-Z."/>
            <person name="Zhang L."/>
            <person name="Villasana D."/>
            <person name="Johnson A."/>
            <person name="Liu J."/>
            <person name="Liyanage D."/>
            <person name="Lorensuhewa L."/>
            <person name="Robinson T."/>
            <person name="Song A."/>
            <person name="Song B.-B."/>
            <person name="Dinh H."/>
            <person name="Thornton R."/>
            <person name="Coyle M."/>
            <person name="Francisco L."/>
            <person name="Jackson L."/>
            <person name="Javaid M."/>
            <person name="Korchina V."/>
            <person name="Kovar C."/>
            <person name="Mata R."/>
            <person name="Mathew T."/>
            <person name="Ngo R."/>
            <person name="Nguyen L."/>
            <person name="Nguyen N."/>
            <person name="Okwuonu G."/>
            <person name="Ongeri F."/>
            <person name="Pham C."/>
            <person name="Simmons D."/>
            <person name="Wilczek-Boney K."/>
            <person name="Hale W."/>
            <person name="Jakkamsetti A."/>
            <person name="Pham P."/>
            <person name="Ruth R."/>
            <person name="San Lucas F."/>
            <person name="Warren J."/>
            <person name="Zhang J."/>
            <person name="Zhao Z."/>
            <person name="Zhou C."/>
            <person name="Zhu D."/>
            <person name="Lee S."/>
            <person name="Bess C."/>
            <person name="Blankenburg K."/>
            <person name="Forbes L."/>
            <person name="Fu Q."/>
            <person name="Gubbala S."/>
            <person name="Hirani K."/>
            <person name="Jayaseelan J.C."/>
            <person name="Lara F."/>
            <person name="Munidasa M."/>
            <person name="Palculict T."/>
            <person name="Patil S."/>
            <person name="Pu L.-L."/>
            <person name="Saada N."/>
            <person name="Tang L."/>
            <person name="Weissenberger G."/>
            <person name="Zhu Y."/>
            <person name="Hemphill L."/>
            <person name="Shang Y."/>
            <person name="Youmans B."/>
            <person name="Ayvaz T."/>
            <person name="Ross M."/>
            <person name="Santibanez J."/>
            <person name="Aqrawi P."/>
            <person name="Gross S."/>
            <person name="Joshi V."/>
            <person name="Fowler G."/>
            <person name="Nazareth L."/>
            <person name="Reid J."/>
            <person name="Worley K."/>
            <person name="Petrosino J."/>
            <person name="Highlander S."/>
            <person name="Gibbs R."/>
        </authorList>
    </citation>
    <scope>NUCLEOTIDE SEQUENCE [LARGE SCALE GENOMIC DNA]</scope>
    <source>
        <strain evidence="1">ATCC 35910</strain>
    </source>
</reference>
<accession>A0ABN0AS59</accession>
<sequence>MYFVLFFGKVTDCCVLIFSDYGVVFHCFLTIEIQFQPKPEWKNEMKASKSFCPKDFRSVWKNY</sequence>
<evidence type="ECO:0000313" key="1">
    <source>
        <dbReference type="EMBL" id="EFK35930.1"/>
    </source>
</evidence>
<dbReference type="Proteomes" id="UP000002969">
    <property type="component" value="Unassembled WGS sequence"/>
</dbReference>
<proteinExistence type="predicted"/>
<protein>
    <submittedName>
        <fullName evidence="1">Uncharacterized protein</fullName>
    </submittedName>
</protein>
<evidence type="ECO:0000313" key="2">
    <source>
        <dbReference type="Proteomes" id="UP000002969"/>
    </source>
</evidence>
<keyword evidence="2" id="KW-1185">Reference proteome</keyword>
<dbReference type="EMBL" id="ACKQ02000007">
    <property type="protein sequence ID" value="EFK35930.1"/>
    <property type="molecule type" value="Genomic_DNA"/>
</dbReference>
<comment type="caution">
    <text evidence="1">The sequence shown here is derived from an EMBL/GenBank/DDBJ whole genome shotgun (WGS) entry which is preliminary data.</text>
</comment>
<organism evidence="1 2">
    <name type="scientific">Chryseobacterium gleum ATCC 35910</name>
    <dbReference type="NCBI Taxonomy" id="525257"/>
    <lineage>
        <taxon>Bacteria</taxon>
        <taxon>Pseudomonadati</taxon>
        <taxon>Bacteroidota</taxon>
        <taxon>Flavobacteriia</taxon>
        <taxon>Flavobacteriales</taxon>
        <taxon>Weeksellaceae</taxon>
        <taxon>Chryseobacterium group</taxon>
        <taxon>Chryseobacterium</taxon>
    </lineage>
</organism>
<name>A0ABN0AS59_CHRGE</name>
<gene>
    <name evidence="1" type="ORF">HMPREF0204_14999</name>
</gene>